<feature type="region of interest" description="Disordered" evidence="1">
    <location>
        <begin position="1"/>
        <end position="91"/>
    </location>
</feature>
<comment type="caution">
    <text evidence="2">The sequence shown here is derived from an EMBL/GenBank/DDBJ whole genome shotgun (WGS) entry which is preliminary data.</text>
</comment>
<dbReference type="AlphaFoldDB" id="A0A5C3FGK2"/>
<feature type="region of interest" description="Disordered" evidence="1">
    <location>
        <begin position="827"/>
        <end position="853"/>
    </location>
</feature>
<feature type="compositionally biased region" description="Low complexity" evidence="1">
    <location>
        <begin position="792"/>
        <end position="802"/>
    </location>
</feature>
<feature type="compositionally biased region" description="Pro residues" evidence="1">
    <location>
        <begin position="145"/>
        <end position="156"/>
    </location>
</feature>
<evidence type="ECO:0008006" key="4">
    <source>
        <dbReference type="Google" id="ProtNLM"/>
    </source>
</evidence>
<feature type="region of interest" description="Disordered" evidence="1">
    <location>
        <begin position="556"/>
        <end position="581"/>
    </location>
</feature>
<feature type="region of interest" description="Disordered" evidence="1">
    <location>
        <begin position="140"/>
        <end position="164"/>
    </location>
</feature>
<evidence type="ECO:0000256" key="1">
    <source>
        <dbReference type="SAM" id="MobiDB-lite"/>
    </source>
</evidence>
<evidence type="ECO:0000313" key="2">
    <source>
        <dbReference type="EMBL" id="SPO43533.1"/>
    </source>
</evidence>
<feature type="compositionally biased region" description="Low complexity" evidence="1">
    <location>
        <begin position="451"/>
        <end position="463"/>
    </location>
</feature>
<keyword evidence="3" id="KW-1185">Reference proteome</keyword>
<feature type="region of interest" description="Disordered" evidence="1">
    <location>
        <begin position="170"/>
        <end position="189"/>
    </location>
</feature>
<feature type="compositionally biased region" description="Basic and acidic residues" evidence="1">
    <location>
        <begin position="36"/>
        <end position="48"/>
    </location>
</feature>
<feature type="compositionally biased region" description="Low complexity" evidence="1">
    <location>
        <begin position="740"/>
        <end position="756"/>
    </location>
</feature>
<feature type="region of interest" description="Disordered" evidence="1">
    <location>
        <begin position="491"/>
        <end position="522"/>
    </location>
</feature>
<proteinExistence type="predicted"/>
<feature type="region of interest" description="Disordered" evidence="1">
    <location>
        <begin position="663"/>
        <end position="685"/>
    </location>
</feature>
<accession>A0A5C3FGK2</accession>
<dbReference type="RefSeq" id="XP_014658838.1">
    <property type="nucleotide sequence ID" value="XM_014803352.1"/>
</dbReference>
<feature type="region of interest" description="Disordered" evidence="1">
    <location>
        <begin position="731"/>
        <end position="807"/>
    </location>
</feature>
<dbReference type="OrthoDB" id="2551638at2759"/>
<gene>
    <name evidence="2" type="ORF">PSANT_01218</name>
</gene>
<protein>
    <recommendedName>
        <fullName evidence="4">Zinc-finger domain-containing protein</fullName>
    </recommendedName>
</protein>
<name>A0A5C3FGK2_PSEA2</name>
<organism evidence="2 3">
    <name type="scientific">Pseudozyma antarctica</name>
    <name type="common">Yeast</name>
    <name type="synonym">Candida antarctica</name>
    <dbReference type="NCBI Taxonomy" id="84753"/>
    <lineage>
        <taxon>Eukaryota</taxon>
        <taxon>Fungi</taxon>
        <taxon>Dikarya</taxon>
        <taxon>Basidiomycota</taxon>
        <taxon>Ustilaginomycotina</taxon>
        <taxon>Ustilaginomycetes</taxon>
        <taxon>Ustilaginales</taxon>
        <taxon>Ustilaginaceae</taxon>
        <taxon>Moesziomyces</taxon>
    </lineage>
</organism>
<sequence length="935" mass="98880">MRRPAPPPTGDVLDLDYGSADGTAVETSQGDVTNETADHARGADEVKSSHALTRAKPDELVGSTRKLPAAYDTDDVDPAASSTGPPSLGPVATAAAISEGFQVPAHNQDANAVAGPSSAKLAGANAVTDSGAAAEGLWVDSAQHHPPPPTYPPPALPHGDAVQEQQQLPSHYGYDPNLPHLHHSAFEPNHQGLHGGVYLGASAQHPIANGGSDYAQMNHPFVPYDQPYDPRMPMPFGPFAAGSIPPPYAFLPYPQSNPYPGGYAAHLMDPNAMDDSTAQLNRKQRKKLLKNQKKKDKKLRALSATAAPFDPAPANVELVWTEDGKPQALAMISELHSRGVPPARLAEQGVPLAMIEVCCAELGVSAHVAGPPEQPAEPPATAPSDTEIQVAKRLVQTTKAENELLEKQEQGVPFTPLEELRRKALASRLAKAAAASTASAQEGADRQSNGSSPSSAETSSKKSTAFDRVATSGEADALVSQISGVMRSLLQPAQPAAEQSSTSRKRAYRDIDAVDPSDSTWDGDLAAADAATSPLPVRRQRISYADNFSRAAVAPSGEVDLSTPLPELPDAARSPQPRRPRPVAADFDTAEYVPKPPNRFLDVPSGLNTVVDLSDEEPEDAEVAAFDSADGWTEVRPALDPRRVLELRHRTATEHYDTFCSLNGLSPSRRPATPHRDSDGFENDVGAVPDALVAQISVSGTSSGGPSTPSREDLLRKELEIKQLMRKIQMMEERKKQQEAAATAPSRSPAQPPRAQDGLDGAGLRPGGANGSQSAVQPADASGSNPALKDASSQMGSTASSSVRLDPALQKQREQLLALLASRRKNVSAAAPRDAASTSEAARDEGVPSPAVGMAVSDAGLERKEKTRGSRYVPLVPSLFSSVASRVRAYLPLSWGTSSGDVDRLAIRWCPREADGAHCTDTRCTQRHAKEFNAE</sequence>
<feature type="compositionally biased region" description="Gly residues" evidence="1">
    <location>
        <begin position="760"/>
        <end position="770"/>
    </location>
</feature>
<evidence type="ECO:0000313" key="3">
    <source>
        <dbReference type="Proteomes" id="UP000325008"/>
    </source>
</evidence>
<feature type="compositionally biased region" description="Polar residues" evidence="1">
    <location>
        <begin position="25"/>
        <end position="35"/>
    </location>
</feature>
<dbReference type="Proteomes" id="UP000325008">
    <property type="component" value="Unassembled WGS sequence"/>
</dbReference>
<dbReference type="EMBL" id="OOIQ01000002">
    <property type="protein sequence ID" value="SPO43533.1"/>
    <property type="molecule type" value="Genomic_DNA"/>
</dbReference>
<feature type="region of interest" description="Disordered" evidence="1">
    <location>
        <begin position="436"/>
        <end position="468"/>
    </location>
</feature>
<reference evidence="2" key="1">
    <citation type="submission" date="2018-03" db="EMBL/GenBank/DDBJ databases">
        <authorList>
            <person name="Guldener U."/>
        </authorList>
    </citation>
    <scope>NUCLEOTIDE SEQUENCE [LARGE SCALE GENOMIC DNA]</scope>
    <source>
        <strain evidence="2">ATCC34888</strain>
    </source>
</reference>